<protein>
    <recommendedName>
        <fullName evidence="5">2-amino-3-ketobutyrate coenzyme A ligase</fullName>
        <shortName evidence="5">AKB ligase</shortName>
        <ecNumber evidence="5">2.3.1.29</ecNumber>
    </recommendedName>
    <alternativeName>
        <fullName evidence="5">Glycine acetyltransferase</fullName>
    </alternativeName>
</protein>
<dbReference type="InterPro" id="IPR015421">
    <property type="entry name" value="PyrdxlP-dep_Trfase_major"/>
</dbReference>
<dbReference type="PANTHER" id="PTHR13693:SF102">
    <property type="entry name" value="2-AMINO-3-KETOBUTYRATE COENZYME A LIGASE, MITOCHONDRIAL"/>
    <property type="match status" value="1"/>
</dbReference>
<feature type="binding site" description="in other chain" evidence="5">
    <location>
        <begin position="240"/>
        <end position="243"/>
    </location>
    <ligand>
        <name>pyridoxal 5'-phosphate</name>
        <dbReference type="ChEBI" id="CHEBI:597326"/>
        <note>ligand shared between dimeric partners</note>
    </ligand>
</feature>
<dbReference type="InterPro" id="IPR011282">
    <property type="entry name" value="2am3keto_CoA_ligase"/>
</dbReference>
<feature type="binding site" evidence="5">
    <location>
        <position position="367"/>
    </location>
    <ligand>
        <name>substrate</name>
    </ligand>
</feature>
<dbReference type="Proteomes" id="UP001162891">
    <property type="component" value="Chromosome"/>
</dbReference>
<dbReference type="GO" id="GO:0016874">
    <property type="term" value="F:ligase activity"/>
    <property type="evidence" value="ECO:0007669"/>
    <property type="project" value="UniProtKB-KW"/>
</dbReference>
<feature type="modified residue" description="N6-(pyridoxal phosphate)lysine" evidence="5">
    <location>
        <position position="243"/>
    </location>
</feature>
<accession>A0ABM7WNR9</accession>
<evidence type="ECO:0000256" key="1">
    <source>
        <dbReference type="ARBA" id="ARBA00008392"/>
    </source>
</evidence>
<evidence type="ECO:0000256" key="3">
    <source>
        <dbReference type="ARBA" id="ARBA00022898"/>
    </source>
</evidence>
<dbReference type="Gene3D" id="3.90.1150.10">
    <property type="entry name" value="Aspartate Aminotransferase, domain 1"/>
    <property type="match status" value="1"/>
</dbReference>
<dbReference type="InterPro" id="IPR004839">
    <property type="entry name" value="Aminotransferase_I/II_large"/>
</dbReference>
<dbReference type="InterPro" id="IPR015424">
    <property type="entry name" value="PyrdxlP-dep_Trfase"/>
</dbReference>
<feature type="binding site" description="in other chain" evidence="5">
    <location>
        <begin position="110"/>
        <end position="111"/>
    </location>
    <ligand>
        <name>pyridoxal 5'-phosphate</name>
        <dbReference type="ChEBI" id="CHEBI:597326"/>
        <note>ligand shared between dimeric partners</note>
    </ligand>
</feature>
<reference evidence="8" key="1">
    <citation type="journal article" date="2022" name="Int. J. Syst. Evol. Microbiol.">
        <title>Anaeromyxobacter oryzae sp. nov., Anaeromyxobacter diazotrophicus sp. nov. and Anaeromyxobacter paludicola sp. nov., isolated from paddy soils.</title>
        <authorList>
            <person name="Itoh H."/>
            <person name="Xu Z."/>
            <person name="Mise K."/>
            <person name="Masuda Y."/>
            <person name="Ushijima N."/>
            <person name="Hayakawa C."/>
            <person name="Shiratori Y."/>
            <person name="Senoo K."/>
        </authorList>
    </citation>
    <scope>NUCLEOTIDE SEQUENCE [LARGE SCALE GENOMIC DNA]</scope>
    <source>
        <strain evidence="8">Red232</strain>
    </source>
</reference>
<comment type="similarity">
    <text evidence="1 5">Belongs to the class-II pyridoxal-phosphate-dependent aminotransferase family.</text>
</comment>
<keyword evidence="7" id="KW-0436">Ligase</keyword>
<name>A0ABM7WNR9_9BACT</name>
<dbReference type="Pfam" id="PF00155">
    <property type="entry name" value="Aminotran_1_2"/>
    <property type="match status" value="1"/>
</dbReference>
<comment type="subunit">
    <text evidence="5">Homodimer.</text>
</comment>
<dbReference type="NCBIfam" id="TIGR01822">
    <property type="entry name" value="2am3keto_CoA"/>
    <property type="match status" value="1"/>
</dbReference>
<organism evidence="7 8">
    <name type="scientific">Anaeromyxobacter oryzae</name>
    <dbReference type="NCBI Taxonomy" id="2918170"/>
    <lineage>
        <taxon>Bacteria</taxon>
        <taxon>Pseudomonadati</taxon>
        <taxon>Myxococcota</taxon>
        <taxon>Myxococcia</taxon>
        <taxon>Myxococcales</taxon>
        <taxon>Cystobacterineae</taxon>
        <taxon>Anaeromyxobacteraceae</taxon>
        <taxon>Anaeromyxobacter</taxon>
    </lineage>
</organism>
<keyword evidence="3 5" id="KW-0663">Pyridoxal phosphate</keyword>
<comment type="cofactor">
    <cofactor evidence="5">
        <name>pyridoxal 5'-phosphate</name>
        <dbReference type="ChEBI" id="CHEBI:597326"/>
    </cofactor>
    <text evidence="5">Binds 1 pyridoxal phosphate per subunit.</text>
</comment>
<feature type="binding site" evidence="5">
    <location>
        <begin position="273"/>
        <end position="274"/>
    </location>
    <ligand>
        <name>pyridoxal 5'-phosphate</name>
        <dbReference type="ChEBI" id="CHEBI:597326"/>
        <note>ligand shared between dimeric partners</note>
    </ligand>
</feature>
<keyword evidence="2 5" id="KW-0808">Transferase</keyword>
<gene>
    <name evidence="5 7" type="primary">kbl</name>
    <name evidence="7" type="ORF">AMOR_01040</name>
</gene>
<dbReference type="InterPro" id="IPR050087">
    <property type="entry name" value="AON_synthase_class-II"/>
</dbReference>
<dbReference type="HAMAP" id="MF_00985">
    <property type="entry name" value="2am3keto_CoA_ligase"/>
    <property type="match status" value="1"/>
</dbReference>
<dbReference type="RefSeq" id="WP_248357488.1">
    <property type="nucleotide sequence ID" value="NZ_AP025591.1"/>
</dbReference>
<comment type="pathway">
    <text evidence="5">Amino-acid degradation; L-threonine degradation via oxydo-reductase pathway; glycine from L-threonine: step 2/2.</text>
</comment>
<dbReference type="EMBL" id="AP025591">
    <property type="protein sequence ID" value="BDG01108.1"/>
    <property type="molecule type" value="Genomic_DNA"/>
</dbReference>
<comment type="catalytic activity">
    <reaction evidence="5">
        <text>glycine + acetyl-CoA = (2S)-2-amino-3-oxobutanoate + CoA</text>
        <dbReference type="Rhea" id="RHEA:20736"/>
        <dbReference type="ChEBI" id="CHEBI:57287"/>
        <dbReference type="ChEBI" id="CHEBI:57288"/>
        <dbReference type="ChEBI" id="CHEBI:57305"/>
        <dbReference type="ChEBI" id="CHEBI:78948"/>
        <dbReference type="EC" id="2.3.1.29"/>
    </reaction>
</comment>
<evidence type="ECO:0000313" key="8">
    <source>
        <dbReference type="Proteomes" id="UP001162891"/>
    </source>
</evidence>
<feature type="domain" description="Aminotransferase class I/classII large" evidence="6">
    <location>
        <begin position="42"/>
        <end position="385"/>
    </location>
</feature>
<dbReference type="EC" id="2.3.1.29" evidence="5"/>
<comment type="function">
    <text evidence="5">Catalyzes the cleavage of 2-amino-3-ketobutyrate to glycine and acetyl-CoA.</text>
</comment>
<keyword evidence="8" id="KW-1185">Reference proteome</keyword>
<feature type="binding site" description="in other chain" evidence="5">
    <location>
        <begin position="209"/>
        <end position="212"/>
    </location>
    <ligand>
        <name>pyridoxal 5'-phosphate</name>
        <dbReference type="ChEBI" id="CHEBI:597326"/>
        <note>ligand shared between dimeric partners</note>
    </ligand>
</feature>
<dbReference type="InterPro" id="IPR015422">
    <property type="entry name" value="PyrdxlP-dep_Trfase_small"/>
</dbReference>
<feature type="binding site" description="in other chain" evidence="5">
    <location>
        <position position="184"/>
    </location>
    <ligand>
        <name>pyridoxal 5'-phosphate</name>
        <dbReference type="ChEBI" id="CHEBI:597326"/>
        <note>ligand shared between dimeric partners</note>
    </ligand>
</feature>
<proteinExistence type="inferred from homology"/>
<evidence type="ECO:0000256" key="5">
    <source>
        <dbReference type="HAMAP-Rule" id="MF_00985"/>
    </source>
</evidence>
<evidence type="ECO:0000256" key="2">
    <source>
        <dbReference type="ARBA" id="ARBA00022679"/>
    </source>
</evidence>
<dbReference type="PROSITE" id="PS00599">
    <property type="entry name" value="AA_TRANSFER_CLASS_2"/>
    <property type="match status" value="1"/>
</dbReference>
<dbReference type="PANTHER" id="PTHR13693">
    <property type="entry name" value="CLASS II AMINOTRANSFERASE/8-AMINO-7-OXONONANOATE SYNTHASE"/>
    <property type="match status" value="1"/>
</dbReference>
<evidence type="ECO:0000313" key="7">
    <source>
        <dbReference type="EMBL" id="BDG01108.1"/>
    </source>
</evidence>
<dbReference type="NCBIfam" id="NF005394">
    <property type="entry name" value="PRK06939.1"/>
    <property type="match status" value="1"/>
</dbReference>
<feature type="binding site" evidence="5">
    <location>
        <position position="135"/>
    </location>
    <ligand>
        <name>substrate</name>
    </ligand>
</feature>
<evidence type="ECO:0000256" key="4">
    <source>
        <dbReference type="ARBA" id="ARBA00023315"/>
    </source>
</evidence>
<evidence type="ECO:0000259" key="6">
    <source>
        <dbReference type="Pfam" id="PF00155"/>
    </source>
</evidence>
<dbReference type="SUPFAM" id="SSF53383">
    <property type="entry name" value="PLP-dependent transferases"/>
    <property type="match status" value="1"/>
</dbReference>
<keyword evidence="4 5" id="KW-0012">Acyltransferase</keyword>
<dbReference type="InterPro" id="IPR001917">
    <property type="entry name" value="Aminotrans_II_pyridoxalP_BS"/>
</dbReference>
<dbReference type="Gene3D" id="3.40.640.10">
    <property type="entry name" value="Type I PLP-dependent aspartate aminotransferase-like (Major domain)"/>
    <property type="match status" value="1"/>
</dbReference>
<dbReference type="CDD" id="cd06454">
    <property type="entry name" value="KBL_like"/>
    <property type="match status" value="1"/>
</dbReference>
<sequence>MTRAFQEHLRTQLAQLDAEGLVKRERVITSPQGAWVEADGRRVVNLCANNYLGLAGRPELVEAGREALPRYGFGMSSVRFICGTQDVHKELEGRLARFLGFEDAILFSSCFDANGGVFEALLGEEDAVISDALNHASIIDGIRLCKARRYRYANGDMADLAARLAEADAAGARFKLVVTDGVFSMDGYFAKLPEICALAERHGALVMVDDSHAVGFVGEKGRGTPEHHGVMGRVHLVTGTLGKALGGAAGGYVAASREVVEWLRQKARPYLFSNTLPPVIAAVSLTVLDMLEQGDELRRRLRDNARHFRTEMTKLGFELLPGEHPIVPVMLHEAPLAQEFARRLLEERVYAVGFFFPVVPRGQARIRTQMSAAHSREDLDLAVAAFAKVGRDLGVIR</sequence>